<organism evidence="2 3">
    <name type="scientific">Mongoliibacter ruber</name>
    <dbReference type="NCBI Taxonomy" id="1750599"/>
    <lineage>
        <taxon>Bacteria</taxon>
        <taxon>Pseudomonadati</taxon>
        <taxon>Bacteroidota</taxon>
        <taxon>Cytophagia</taxon>
        <taxon>Cytophagales</taxon>
        <taxon>Cyclobacteriaceae</taxon>
        <taxon>Mongoliibacter</taxon>
    </lineage>
</organism>
<feature type="transmembrane region" description="Helical" evidence="1">
    <location>
        <begin position="74"/>
        <end position="97"/>
    </location>
</feature>
<dbReference type="RefSeq" id="WP_106132603.1">
    <property type="nucleotide sequence ID" value="NZ_PVTR01000002.1"/>
</dbReference>
<reference evidence="2 3" key="1">
    <citation type="submission" date="2018-03" db="EMBL/GenBank/DDBJ databases">
        <title>Genomic Encyclopedia of Archaeal and Bacterial Type Strains, Phase II (KMG-II): from individual species to whole genera.</title>
        <authorList>
            <person name="Goeker M."/>
        </authorList>
    </citation>
    <scope>NUCLEOTIDE SEQUENCE [LARGE SCALE GENOMIC DNA]</scope>
    <source>
        <strain evidence="2 3">DSM 27929</strain>
    </source>
</reference>
<keyword evidence="1" id="KW-0812">Transmembrane</keyword>
<dbReference type="PANTHER" id="PTHR39419:SF1">
    <property type="entry name" value="SLL0814 PROTEIN"/>
    <property type="match status" value="1"/>
</dbReference>
<comment type="caution">
    <text evidence="2">The sequence shown here is derived from an EMBL/GenBank/DDBJ whole genome shotgun (WGS) entry which is preliminary data.</text>
</comment>
<feature type="transmembrane region" description="Helical" evidence="1">
    <location>
        <begin position="206"/>
        <end position="224"/>
    </location>
</feature>
<dbReference type="Pfam" id="PF04240">
    <property type="entry name" value="Caroten_synth"/>
    <property type="match status" value="1"/>
</dbReference>
<evidence type="ECO:0000256" key="1">
    <source>
        <dbReference type="SAM" id="Phobius"/>
    </source>
</evidence>
<dbReference type="AlphaFoldDB" id="A0A2T0WTB2"/>
<proteinExistence type="predicted"/>
<dbReference type="EMBL" id="PVTR01000002">
    <property type="protein sequence ID" value="PRY89935.1"/>
    <property type="molecule type" value="Genomic_DNA"/>
</dbReference>
<keyword evidence="1" id="KW-0472">Membrane</keyword>
<feature type="transmembrane region" description="Helical" evidence="1">
    <location>
        <begin position="47"/>
        <end position="67"/>
    </location>
</feature>
<dbReference type="Proteomes" id="UP000238157">
    <property type="component" value="Unassembled WGS sequence"/>
</dbReference>
<dbReference type="OrthoDB" id="9811293at2"/>
<sequence length="225" mass="26038">MHQQLSKDTGLSPKPLLQDKLKIFQGVISIFYLVGLVGMSLPMFRDYFQILTPMHLLLNFGILLYFHRGWNIQFLLFLVIGFLLGYGSEVLGVHTGFPFGDYWYGPVLGWQLFEVPLMIGINWLILVYCTGNLLAVKIENDWLAAILGAFMMMLIDVIIEPVAVALDFWQWESDIIPISNFIGWIAVAFIIQLFYRKLKFHKENAISWYLLFNLITFFAVLNFIL</sequence>
<feature type="transmembrane region" description="Helical" evidence="1">
    <location>
        <begin position="175"/>
        <end position="194"/>
    </location>
</feature>
<name>A0A2T0WTB2_9BACT</name>
<gene>
    <name evidence="2" type="ORF">CLW00_102413</name>
</gene>
<dbReference type="InterPro" id="IPR007354">
    <property type="entry name" value="CruF-like"/>
</dbReference>
<accession>A0A2T0WTB2</accession>
<keyword evidence="1" id="KW-1133">Transmembrane helix</keyword>
<dbReference type="PANTHER" id="PTHR39419">
    <property type="entry name" value="SLL0814 PROTEIN"/>
    <property type="match status" value="1"/>
</dbReference>
<feature type="transmembrane region" description="Helical" evidence="1">
    <location>
        <begin position="21"/>
        <end position="41"/>
    </location>
</feature>
<evidence type="ECO:0000313" key="2">
    <source>
        <dbReference type="EMBL" id="PRY89935.1"/>
    </source>
</evidence>
<protein>
    <submittedName>
        <fullName evidence="2">Putative membrane protein</fullName>
    </submittedName>
</protein>
<keyword evidence="3" id="KW-1185">Reference proteome</keyword>
<evidence type="ECO:0000313" key="3">
    <source>
        <dbReference type="Proteomes" id="UP000238157"/>
    </source>
</evidence>
<feature type="transmembrane region" description="Helical" evidence="1">
    <location>
        <begin position="117"/>
        <end position="135"/>
    </location>
</feature>
<feature type="transmembrane region" description="Helical" evidence="1">
    <location>
        <begin position="142"/>
        <end position="163"/>
    </location>
</feature>